<dbReference type="OrthoDB" id="6058363at2"/>
<organism evidence="1 2">
    <name type="scientific">Xanthomonas theicola</name>
    <dbReference type="NCBI Taxonomy" id="56464"/>
    <lineage>
        <taxon>Bacteria</taxon>
        <taxon>Pseudomonadati</taxon>
        <taxon>Pseudomonadota</taxon>
        <taxon>Gammaproteobacteria</taxon>
        <taxon>Lysobacterales</taxon>
        <taxon>Lysobacteraceae</taxon>
        <taxon>Xanthomonas</taxon>
    </lineage>
</organism>
<comment type="caution">
    <text evidence="1">The sequence shown here is derived from an EMBL/GenBank/DDBJ whole genome shotgun (WGS) entry which is preliminary data.</text>
</comment>
<evidence type="ECO:0000313" key="1">
    <source>
        <dbReference type="EMBL" id="PPT93240.1"/>
    </source>
</evidence>
<keyword evidence="2" id="KW-1185">Reference proteome</keyword>
<reference evidence="1 2" key="1">
    <citation type="submission" date="2016-08" db="EMBL/GenBank/DDBJ databases">
        <title>Evolution of the type three secretion system and type three effector repertoires in Xanthomonas.</title>
        <authorList>
            <person name="Merda D."/>
            <person name="Briand M."/>
            <person name="Bosis E."/>
            <person name="Rousseau C."/>
            <person name="Portier P."/>
            <person name="Jacques M.-A."/>
            <person name="Fischer-Le Saux M."/>
        </authorList>
    </citation>
    <scope>NUCLEOTIDE SEQUENCE [LARGE SCALE GENOMIC DNA]</scope>
    <source>
        <strain evidence="1 2">CFBP 4691</strain>
    </source>
</reference>
<name>A0A2S6ZMA2_9XANT</name>
<accession>A0A2S6ZMA2</accession>
<evidence type="ECO:0000313" key="2">
    <source>
        <dbReference type="Proteomes" id="UP000239898"/>
    </source>
</evidence>
<gene>
    <name evidence="1" type="ORF">XthCFBP4691_01110</name>
</gene>
<dbReference type="Proteomes" id="UP000239898">
    <property type="component" value="Unassembled WGS sequence"/>
</dbReference>
<proteinExistence type="predicted"/>
<protein>
    <submittedName>
        <fullName evidence="1">Uncharacterized protein</fullName>
    </submittedName>
</protein>
<sequence length="91" mass="10034">MDAYCGIPTPTLVYAGPSSREDFDRLELPATVHDWKPDATTTLIKADGKQWERRCTSKTLGDMGSNSVTVVFQWWDHRIAPAVAQPAQASA</sequence>
<dbReference type="RefSeq" id="WP_128418711.1">
    <property type="nucleotide sequence ID" value="NZ_CP049017.1"/>
</dbReference>
<dbReference type="AlphaFoldDB" id="A0A2S6ZMA2"/>
<dbReference type="EMBL" id="MIGX01000002">
    <property type="protein sequence ID" value="PPT93240.1"/>
    <property type="molecule type" value="Genomic_DNA"/>
</dbReference>